<sequence>MMIDWLQFSPWSALAGGLLIGLSAGAFIVLNGRVAGVSGLIGGLLDGSEGRAERGLFLLGLVLAPLLWRMFAVLPSVHFEVDWPMLTLAGLLVGFGARYGSGCTSGHGVCGIARLSLRSSVATLVFMAAGFVTVYVVRHLLGGS</sequence>
<dbReference type="Proteomes" id="UP001139682">
    <property type="component" value="Unassembled WGS sequence"/>
</dbReference>
<dbReference type="InterPro" id="IPR007272">
    <property type="entry name" value="Sulf_transp_TsuA/YedE"/>
</dbReference>
<evidence type="ECO:0000313" key="10">
    <source>
        <dbReference type="EMBL" id="MCJ0973491.1"/>
    </source>
</evidence>
<evidence type="ECO:0000256" key="3">
    <source>
        <dbReference type="ARBA" id="ARBA00022475"/>
    </source>
</evidence>
<evidence type="ECO:0000256" key="9">
    <source>
        <dbReference type="SAM" id="Phobius"/>
    </source>
</evidence>
<keyword evidence="11" id="KW-1185">Reference proteome</keyword>
<name>A0A9X2AUW0_9GAMM</name>
<comment type="similarity">
    <text evidence="8">Belongs to the TsuA/YedE (TC 9.B.102) family.</text>
</comment>
<feature type="transmembrane region" description="Helical" evidence="9">
    <location>
        <begin position="12"/>
        <end position="35"/>
    </location>
</feature>
<keyword evidence="2" id="KW-0813">Transport</keyword>
<evidence type="ECO:0000256" key="4">
    <source>
        <dbReference type="ARBA" id="ARBA00022519"/>
    </source>
</evidence>
<dbReference type="PANTHER" id="PTHR30574">
    <property type="entry name" value="INNER MEMBRANE PROTEIN YEDE"/>
    <property type="match status" value="1"/>
</dbReference>
<keyword evidence="3" id="KW-1003">Cell membrane</keyword>
<protein>
    <submittedName>
        <fullName evidence="10">YeeE/YedE family protein</fullName>
    </submittedName>
</protein>
<dbReference type="AlphaFoldDB" id="A0A9X2AUW0"/>
<dbReference type="GO" id="GO:0005886">
    <property type="term" value="C:plasma membrane"/>
    <property type="evidence" value="ECO:0007669"/>
    <property type="project" value="UniProtKB-SubCell"/>
</dbReference>
<proteinExistence type="inferred from homology"/>
<feature type="transmembrane region" description="Helical" evidence="9">
    <location>
        <begin position="56"/>
        <end position="77"/>
    </location>
</feature>
<dbReference type="RefSeq" id="WP_243605617.1">
    <property type="nucleotide sequence ID" value="NZ_JALGRD010000004.1"/>
</dbReference>
<evidence type="ECO:0000313" key="11">
    <source>
        <dbReference type="Proteomes" id="UP001139682"/>
    </source>
</evidence>
<feature type="transmembrane region" description="Helical" evidence="9">
    <location>
        <begin position="121"/>
        <end position="141"/>
    </location>
</feature>
<organism evidence="10 11">
    <name type="scientific">Stutzerimonas marianensis</name>
    <dbReference type="NCBI Taxonomy" id="2929513"/>
    <lineage>
        <taxon>Bacteria</taxon>
        <taxon>Pseudomonadati</taxon>
        <taxon>Pseudomonadota</taxon>
        <taxon>Gammaproteobacteria</taxon>
        <taxon>Pseudomonadales</taxon>
        <taxon>Pseudomonadaceae</taxon>
        <taxon>Stutzerimonas</taxon>
    </lineage>
</organism>
<evidence type="ECO:0000256" key="2">
    <source>
        <dbReference type="ARBA" id="ARBA00022448"/>
    </source>
</evidence>
<dbReference type="PANTHER" id="PTHR30574:SF1">
    <property type="entry name" value="SULPHUR TRANSPORT DOMAIN-CONTAINING PROTEIN"/>
    <property type="match status" value="1"/>
</dbReference>
<comment type="caution">
    <text evidence="10">The sequence shown here is derived from an EMBL/GenBank/DDBJ whole genome shotgun (WGS) entry which is preliminary data.</text>
</comment>
<keyword evidence="7 9" id="KW-0472">Membrane</keyword>
<keyword evidence="4" id="KW-0997">Cell inner membrane</keyword>
<evidence type="ECO:0000256" key="1">
    <source>
        <dbReference type="ARBA" id="ARBA00004429"/>
    </source>
</evidence>
<evidence type="ECO:0000256" key="5">
    <source>
        <dbReference type="ARBA" id="ARBA00022692"/>
    </source>
</evidence>
<evidence type="ECO:0000256" key="6">
    <source>
        <dbReference type="ARBA" id="ARBA00022989"/>
    </source>
</evidence>
<dbReference type="Pfam" id="PF04143">
    <property type="entry name" value="Sulf_transp"/>
    <property type="match status" value="1"/>
</dbReference>
<gene>
    <name evidence="10" type="ORF">MST27_08935</name>
</gene>
<evidence type="ECO:0000256" key="8">
    <source>
        <dbReference type="ARBA" id="ARBA00035655"/>
    </source>
</evidence>
<evidence type="ECO:0000256" key="7">
    <source>
        <dbReference type="ARBA" id="ARBA00023136"/>
    </source>
</evidence>
<reference evidence="10" key="1">
    <citation type="submission" date="2022-03" db="EMBL/GenBank/DDBJ databases">
        <title>Pseudomonas marianensis sp. nov., a marine bacterium isolated from deep-sea sediments of the Mariana Trench.</title>
        <authorList>
            <person name="Wei Y."/>
        </authorList>
    </citation>
    <scope>NUCLEOTIDE SEQUENCE</scope>
    <source>
        <strain evidence="10">PS1</strain>
    </source>
</reference>
<keyword evidence="6 9" id="KW-1133">Transmembrane helix</keyword>
<feature type="transmembrane region" description="Helical" evidence="9">
    <location>
        <begin position="83"/>
        <end position="100"/>
    </location>
</feature>
<keyword evidence="5 9" id="KW-0812">Transmembrane</keyword>
<accession>A0A9X2AUW0</accession>
<dbReference type="EMBL" id="JALGRD010000004">
    <property type="protein sequence ID" value="MCJ0973491.1"/>
    <property type="molecule type" value="Genomic_DNA"/>
</dbReference>
<comment type="subcellular location">
    <subcellularLocation>
        <location evidence="1">Cell inner membrane</location>
        <topology evidence="1">Multi-pass membrane protein</topology>
    </subcellularLocation>
</comment>